<reference evidence="3" key="1">
    <citation type="submission" date="2025-08" db="UniProtKB">
        <authorList>
            <consortium name="RefSeq"/>
        </authorList>
    </citation>
    <scope>IDENTIFICATION</scope>
</reference>
<organism evidence="2 3">
    <name type="scientific">Geotrypetes seraphini</name>
    <name type="common">Gaboon caecilian</name>
    <name type="synonym">Caecilia seraphini</name>
    <dbReference type="NCBI Taxonomy" id="260995"/>
    <lineage>
        <taxon>Eukaryota</taxon>
        <taxon>Metazoa</taxon>
        <taxon>Chordata</taxon>
        <taxon>Craniata</taxon>
        <taxon>Vertebrata</taxon>
        <taxon>Euteleostomi</taxon>
        <taxon>Amphibia</taxon>
        <taxon>Gymnophiona</taxon>
        <taxon>Geotrypetes</taxon>
    </lineage>
</organism>
<dbReference type="PANTHER" id="PTHR21301">
    <property type="entry name" value="REVERSE TRANSCRIPTASE"/>
    <property type="match status" value="1"/>
</dbReference>
<dbReference type="GeneID" id="117351761"/>
<gene>
    <name evidence="3" type="primary">LOC117351761</name>
</gene>
<dbReference type="PANTHER" id="PTHR21301:SF12">
    <property type="match status" value="1"/>
</dbReference>
<dbReference type="Gene3D" id="3.40.1440.10">
    <property type="entry name" value="GIY-YIG endonuclease"/>
    <property type="match status" value="1"/>
</dbReference>
<dbReference type="Pfam" id="PF26215">
    <property type="entry name" value="HTH_animal"/>
    <property type="match status" value="1"/>
</dbReference>
<dbReference type="InterPro" id="IPR035901">
    <property type="entry name" value="GIY-YIG_endonuc_sf"/>
</dbReference>
<evidence type="ECO:0000313" key="3">
    <source>
        <dbReference type="RefSeq" id="XP_033783443.1"/>
    </source>
</evidence>
<dbReference type="SUPFAM" id="SSF82771">
    <property type="entry name" value="GIY-YIG endonuclease"/>
    <property type="match status" value="1"/>
</dbReference>
<sequence>MFDNELYVQTSGVAMGAAFAPSIANLYMTNFEKELIKHSAFADKILCWYRFIDDIFMLWGGTLIELNSFHTWLGTCDQYIQFTMQSSMDNIQFLDVDISLDVHNNFSTKVFIKLTDRNTFLKFDSSHSRKLKESLPFSQMVRIRRNCSSLTDYSAQSKDLSSKLELRGYPRRTLNRAQKRVKYLNCDHLLHQLKGIPPGDHEEDQETFETFVTRYCSKSKVAVDIIKRNWEIVNLHPCFENSKLRIAFSRNQNLKEILSPSFISCKLPKYPSKDIVLGHYKCGSCNICSITKECKEFFNPQDQKKYVLRHFTNCKSTFVVYLIICPCDKFYVGMTSRDLRTRMREHKSNLKLGRCSEVIVEH</sequence>
<dbReference type="OrthoDB" id="10025388at2759"/>
<dbReference type="PROSITE" id="PS50164">
    <property type="entry name" value="GIY_YIG"/>
    <property type="match status" value="1"/>
</dbReference>
<dbReference type="RefSeq" id="XP_033783443.1">
    <property type="nucleotide sequence ID" value="XM_033927552.1"/>
</dbReference>
<dbReference type="InterPro" id="IPR000305">
    <property type="entry name" value="GIY-YIG_endonuc"/>
</dbReference>
<dbReference type="AlphaFoldDB" id="A0A6P8Q8C9"/>
<feature type="domain" description="GIY-YIG" evidence="1">
    <location>
        <begin position="316"/>
        <end position="362"/>
    </location>
</feature>
<proteinExistence type="predicted"/>
<evidence type="ECO:0000313" key="2">
    <source>
        <dbReference type="Proteomes" id="UP000515159"/>
    </source>
</evidence>
<dbReference type="InterPro" id="IPR058912">
    <property type="entry name" value="HTH_animal"/>
</dbReference>
<name>A0A6P8Q8C9_GEOSA</name>
<dbReference type="Proteomes" id="UP000515159">
    <property type="component" value="Chromosome 18"/>
</dbReference>
<accession>A0A6P8Q8C9</accession>
<keyword evidence="2" id="KW-1185">Reference proteome</keyword>
<dbReference type="Pfam" id="PF01541">
    <property type="entry name" value="GIY-YIG"/>
    <property type="match status" value="1"/>
</dbReference>
<dbReference type="KEGG" id="gsh:117351761"/>
<dbReference type="InParanoid" id="A0A6P8Q8C9"/>
<protein>
    <submittedName>
        <fullName evidence="3">Uncharacterized protein LOC117351761</fullName>
    </submittedName>
</protein>
<evidence type="ECO:0000259" key="1">
    <source>
        <dbReference type="PROSITE" id="PS50164"/>
    </source>
</evidence>